<comment type="caution">
    <text evidence="3">The sequence shown here is derived from an EMBL/GenBank/DDBJ whole genome shotgun (WGS) entry which is preliminary data.</text>
</comment>
<evidence type="ECO:0000313" key="4">
    <source>
        <dbReference type="Proteomes" id="UP000319257"/>
    </source>
</evidence>
<dbReference type="InterPro" id="IPR011043">
    <property type="entry name" value="Gal_Oxase/kelch_b-propeller"/>
</dbReference>
<sequence>MSLPKPVVPLDNICSVIFQNTLYTFSAGVLQSLELVPGANWTQLATGEPVKGGACVGSTNADQAGFWVVGGTGASPDYKGLQKFTYSTKKWESIKPSTNDLQGRLGHGAAYLTNTNSIVVYAGVQGGAPGASSQTFTVSASAPYGTWSVPMPANAPLPALNPMLLPWTASQVVLVGGSAEKRLMLFDSGSGWIESGATLAAPLAKDVSVMKSVVMTGDDNSKHLLTFDMSVSPNQVTRSVLIDGKGLPVHNSGIIVARSEDKESRHRSRRNSRRQAKSLTSGDWPKYNATLAPTATRSNFALAQDSSGLVVAAGGNPEDILCMFDARTNSWQNASAELADQKVFAQSISSSSSSTTSTSSSASSTTTSALLTSSSTVPASTSATPTPTASETVAPVAAASTSGMMSANTMLGIVLGSIGGLGAILLIIYICIRRRRAKRQNFAAAGHNRRSSGASSGEKDGFGFANDIHPPGPRGTYRGGHQQQGSENSFSSMAILMNNVNQNKSGLGRNNSKESKRSSTSSIFNKAFKSTISKPIPQMAEQNYTTSPTRSAPREERGVVFGADVAQPRPAANRADPQDGTRRSSGWNRYWSGGSALNILGFGNGNGNANSASKHSTVLSDESSQYSNQHRITQDSATVPPLQIPPVMPEAKPQFSRVNSGSPTISRYDPGALAMDGMRGHIERPSSGVSSLSAYSSGIPASVHEAWDPTSVTDSKPWGTERAPSSAYSGNSFTTPLAPASASNNAKPAAPSGVSRQPQLAMAATSSDMSWLNLGDQTRI</sequence>
<keyword evidence="2" id="KW-0472">Membrane</keyword>
<dbReference type="SUPFAM" id="SSF50965">
    <property type="entry name" value="Galactose oxidase, central domain"/>
    <property type="match status" value="1"/>
</dbReference>
<dbReference type="InParanoid" id="A0A507B2S7"/>
<dbReference type="STRING" id="1093900.A0A507B2S7"/>
<keyword evidence="4" id="KW-1185">Reference proteome</keyword>
<feature type="compositionally biased region" description="Low complexity" evidence="1">
    <location>
        <begin position="738"/>
        <end position="752"/>
    </location>
</feature>
<feature type="region of interest" description="Disordered" evidence="1">
    <location>
        <begin position="610"/>
        <end position="640"/>
    </location>
</feature>
<proteinExistence type="predicted"/>
<feature type="compositionally biased region" description="Basic residues" evidence="1">
    <location>
        <begin position="265"/>
        <end position="276"/>
    </location>
</feature>
<feature type="compositionally biased region" description="Polar residues" evidence="1">
    <location>
        <begin position="614"/>
        <end position="637"/>
    </location>
</feature>
<accession>A0A507B2S7</accession>
<dbReference type="OrthoDB" id="5352000at2759"/>
<organism evidence="3 4">
    <name type="scientific">Thyridium curvatum</name>
    <dbReference type="NCBI Taxonomy" id="1093900"/>
    <lineage>
        <taxon>Eukaryota</taxon>
        <taxon>Fungi</taxon>
        <taxon>Dikarya</taxon>
        <taxon>Ascomycota</taxon>
        <taxon>Pezizomycotina</taxon>
        <taxon>Sordariomycetes</taxon>
        <taxon>Sordariomycetidae</taxon>
        <taxon>Thyridiales</taxon>
        <taxon>Thyridiaceae</taxon>
        <taxon>Thyridium</taxon>
    </lineage>
</organism>
<feature type="compositionally biased region" description="Polar residues" evidence="1">
    <location>
        <begin position="754"/>
        <end position="767"/>
    </location>
</feature>
<dbReference type="Gene3D" id="2.120.10.80">
    <property type="entry name" value="Kelch-type beta propeller"/>
    <property type="match status" value="1"/>
</dbReference>
<evidence type="ECO:0000256" key="1">
    <source>
        <dbReference type="SAM" id="MobiDB-lite"/>
    </source>
</evidence>
<keyword evidence="2" id="KW-1133">Transmembrane helix</keyword>
<dbReference type="GeneID" id="41968473"/>
<feature type="region of interest" description="Disordered" evidence="1">
    <location>
        <begin position="564"/>
        <end position="588"/>
    </location>
</feature>
<dbReference type="InterPro" id="IPR015915">
    <property type="entry name" value="Kelch-typ_b-propeller"/>
</dbReference>
<evidence type="ECO:0008006" key="5">
    <source>
        <dbReference type="Google" id="ProtNLM"/>
    </source>
</evidence>
<feature type="region of interest" description="Disordered" evidence="1">
    <location>
        <begin position="706"/>
        <end position="767"/>
    </location>
</feature>
<feature type="region of interest" description="Disordered" evidence="1">
    <location>
        <begin position="502"/>
        <end position="522"/>
    </location>
</feature>
<dbReference type="RefSeq" id="XP_030992919.1">
    <property type="nucleotide sequence ID" value="XM_031132907.1"/>
</dbReference>
<feature type="compositionally biased region" description="Polar residues" evidence="1">
    <location>
        <begin position="726"/>
        <end position="735"/>
    </location>
</feature>
<feature type="region of interest" description="Disordered" evidence="1">
    <location>
        <begin position="257"/>
        <end position="288"/>
    </location>
</feature>
<dbReference type="AlphaFoldDB" id="A0A507B2S7"/>
<feature type="region of interest" description="Disordered" evidence="1">
    <location>
        <begin position="369"/>
        <end position="392"/>
    </location>
</feature>
<protein>
    <recommendedName>
        <fullName evidence="5">Pre-mRNA splicing factor CLF1</fullName>
    </recommendedName>
</protein>
<keyword evidence="2" id="KW-0812">Transmembrane</keyword>
<feature type="region of interest" description="Disordered" evidence="1">
    <location>
        <begin position="442"/>
        <end position="487"/>
    </location>
</feature>
<feature type="transmembrane region" description="Helical" evidence="2">
    <location>
        <begin position="410"/>
        <end position="432"/>
    </location>
</feature>
<dbReference type="EMBL" id="SKBQ01000004">
    <property type="protein sequence ID" value="TPX11208.1"/>
    <property type="molecule type" value="Genomic_DNA"/>
</dbReference>
<dbReference type="Proteomes" id="UP000319257">
    <property type="component" value="Unassembled WGS sequence"/>
</dbReference>
<evidence type="ECO:0000256" key="2">
    <source>
        <dbReference type="SAM" id="Phobius"/>
    </source>
</evidence>
<name>A0A507B2S7_9PEZI</name>
<gene>
    <name evidence="3" type="ORF">E0L32_001026</name>
</gene>
<reference evidence="3 4" key="1">
    <citation type="submission" date="2019-06" db="EMBL/GenBank/DDBJ databases">
        <title>Draft genome sequence of the filamentous fungus Phialemoniopsis curvata isolated from diesel fuel.</title>
        <authorList>
            <person name="Varaljay V.A."/>
            <person name="Lyon W.J."/>
            <person name="Crouch A.L."/>
            <person name="Drake C.E."/>
            <person name="Hollomon J.M."/>
            <person name="Nadeau L.J."/>
            <person name="Nunn H.S."/>
            <person name="Stevenson B.S."/>
            <person name="Bojanowski C.L."/>
            <person name="Crookes-Goodson W.J."/>
        </authorList>
    </citation>
    <scope>NUCLEOTIDE SEQUENCE [LARGE SCALE GENOMIC DNA]</scope>
    <source>
        <strain evidence="3 4">D216</strain>
    </source>
</reference>
<evidence type="ECO:0000313" key="3">
    <source>
        <dbReference type="EMBL" id="TPX11208.1"/>
    </source>
</evidence>